<dbReference type="OrthoDB" id="549060at2759"/>
<dbReference type="KEGG" id="cre:CHLRE_12g489850v5"/>
<dbReference type="Gene3D" id="1.10.510.10">
    <property type="entry name" value="Transferase(Phosphotransferase) domain 1"/>
    <property type="match status" value="1"/>
</dbReference>
<dbReference type="HOGENOM" id="CLU_455886_0_0_1"/>
<feature type="region of interest" description="Disordered" evidence="1">
    <location>
        <begin position="174"/>
        <end position="195"/>
    </location>
</feature>
<dbReference type="Gramene" id="PNW74623">
    <property type="protein sequence ID" value="PNW74623"/>
    <property type="gene ID" value="CHLRE_12g489850v5"/>
</dbReference>
<dbReference type="PaxDb" id="3055-EDP05561"/>
<name>A8ILK6_CHLRE</name>
<gene>
    <name evidence="2" type="ORF">CHLRE_12g489850v5</name>
</gene>
<dbReference type="PROSITE" id="PS50011">
    <property type="entry name" value="PROTEIN_KINASE_DOM"/>
    <property type="match status" value="1"/>
</dbReference>
<dbReference type="PANTHER" id="PTHR24359:SF1">
    <property type="entry name" value="INHIBITOR OF NUCLEAR FACTOR KAPPA-B KINASE EPSILON SUBUNIT HOMOLOG 1-RELATED"/>
    <property type="match status" value="1"/>
</dbReference>
<feature type="region of interest" description="Disordered" evidence="1">
    <location>
        <begin position="225"/>
        <end position="257"/>
    </location>
</feature>
<dbReference type="GeneID" id="5716692"/>
<organism evidence="2 3">
    <name type="scientific">Chlamydomonas reinhardtii</name>
    <name type="common">Chlamydomonas smithii</name>
    <dbReference type="NCBI Taxonomy" id="3055"/>
    <lineage>
        <taxon>Eukaryota</taxon>
        <taxon>Viridiplantae</taxon>
        <taxon>Chlorophyta</taxon>
        <taxon>core chlorophytes</taxon>
        <taxon>Chlorophyceae</taxon>
        <taxon>CS clade</taxon>
        <taxon>Chlamydomonadales</taxon>
        <taxon>Chlamydomonadaceae</taxon>
        <taxon>Chlamydomonas</taxon>
    </lineage>
</organism>
<dbReference type="SUPFAM" id="SSF56112">
    <property type="entry name" value="Protein kinase-like (PK-like)"/>
    <property type="match status" value="1"/>
</dbReference>
<evidence type="ECO:0000313" key="2">
    <source>
        <dbReference type="EMBL" id="PNW74623.1"/>
    </source>
</evidence>
<feature type="region of interest" description="Disordered" evidence="1">
    <location>
        <begin position="33"/>
        <end position="77"/>
    </location>
</feature>
<dbReference type="Proteomes" id="UP000006906">
    <property type="component" value="Chromosome 12"/>
</dbReference>
<feature type="compositionally biased region" description="Low complexity" evidence="1">
    <location>
        <begin position="246"/>
        <end position="255"/>
    </location>
</feature>
<protein>
    <submittedName>
        <fullName evidence="2">Uncharacterized protein</fullName>
    </submittedName>
</protein>
<dbReference type="GO" id="GO:0005524">
    <property type="term" value="F:ATP binding"/>
    <property type="evidence" value="ECO:0007669"/>
    <property type="project" value="InterPro"/>
</dbReference>
<dbReference type="PANTHER" id="PTHR24359">
    <property type="entry name" value="SERINE/THREONINE-PROTEIN KINASE SBK1"/>
    <property type="match status" value="1"/>
</dbReference>
<dbReference type="Pfam" id="PF00069">
    <property type="entry name" value="Pkinase"/>
    <property type="match status" value="1"/>
</dbReference>
<sequence length="663" mass="68938">MHPQAIATDDSDLSPTGTTVCLHAVSMPGEDRLPSPWLASPANGISPIEVEPLTRSSSFTSPLKSPSGLADEQAGELDAEEGALDIERAGGTEEPATAQPAMVPAREAAGIALDGCCEIMMVKPADTKDGANLLSSGSAASAAAFPSSSSRSSSSACPDAVQSSLRSSLTLLPEQPAAAESPSTNTANASATTTSTELSLGSQAAGWLPASLTSVSTSAAGAAATSSSSSLPTVPANSGHAPESAQDQQQQQTDLQRGKTVFARLHSMLPVVDNVHLSSGNDHVAGVLRNTTLNPLPVINEMATRGVQSGFTPFYVLEALVPFSKGGYGSVWFGQVYSSYGIFQAVSKTANDPNSTTEVTNVIKEGQVMLGLQAAGLVKDGCTIRALALCTQPDPTTGHVVTLLMERAQRSLMADVMDQEAFRQRQQLSCDGMSVLPLPTVFKVLGTVATALAALHKHGYAHQDVNPNNILVRADGSVALSDFGLAVSISPDGEYVGDKCGGTMHFGAPEVAMRNEYIGGSIPWPFVEDYRRASGAEPPTPLPPLTRAVDIWSLGALAVCLMVTGTDWNLQDEYVRCGRALPAYVPEPMVELIRECTADVAALRPSAQQVLARLAAMQIHMPQFEAAADAVRAAAAAAAVQADAATEAGMQQLEQAMVDMLSL</sequence>
<accession>A8ILK6</accession>
<dbReference type="STRING" id="3055.A8ILK6"/>
<dbReference type="GO" id="GO:0004674">
    <property type="term" value="F:protein serine/threonine kinase activity"/>
    <property type="evidence" value="ECO:0000318"/>
    <property type="project" value="GO_Central"/>
</dbReference>
<reference evidence="2 3" key="1">
    <citation type="journal article" date="2007" name="Science">
        <title>The Chlamydomonas genome reveals the evolution of key animal and plant functions.</title>
        <authorList>
            <person name="Merchant S.S."/>
            <person name="Prochnik S.E."/>
            <person name="Vallon O."/>
            <person name="Harris E.H."/>
            <person name="Karpowicz S.J."/>
            <person name="Witman G.B."/>
            <person name="Terry A."/>
            <person name="Salamov A."/>
            <person name="Fritz-Laylin L.K."/>
            <person name="Marechal-Drouard L."/>
            <person name="Marshall W.F."/>
            <person name="Qu L.H."/>
            <person name="Nelson D.R."/>
            <person name="Sanderfoot A.A."/>
            <person name="Spalding M.H."/>
            <person name="Kapitonov V.V."/>
            <person name="Ren Q."/>
            <person name="Ferris P."/>
            <person name="Lindquist E."/>
            <person name="Shapiro H."/>
            <person name="Lucas S.M."/>
            <person name="Grimwood J."/>
            <person name="Schmutz J."/>
            <person name="Cardol P."/>
            <person name="Cerutti H."/>
            <person name="Chanfreau G."/>
            <person name="Chen C.L."/>
            <person name="Cognat V."/>
            <person name="Croft M.T."/>
            <person name="Dent R."/>
            <person name="Dutcher S."/>
            <person name="Fernandez E."/>
            <person name="Fukuzawa H."/>
            <person name="Gonzalez-Ballester D."/>
            <person name="Gonzalez-Halphen D."/>
            <person name="Hallmann A."/>
            <person name="Hanikenne M."/>
            <person name="Hippler M."/>
            <person name="Inwood W."/>
            <person name="Jabbari K."/>
            <person name="Kalanon M."/>
            <person name="Kuras R."/>
            <person name="Lefebvre P.A."/>
            <person name="Lemaire S.D."/>
            <person name="Lobanov A.V."/>
            <person name="Lohr M."/>
            <person name="Manuell A."/>
            <person name="Meier I."/>
            <person name="Mets L."/>
            <person name="Mittag M."/>
            <person name="Mittelmeier T."/>
            <person name="Moroney J.V."/>
            <person name="Moseley J."/>
            <person name="Napoli C."/>
            <person name="Nedelcu A.M."/>
            <person name="Niyogi K."/>
            <person name="Novoselov S.V."/>
            <person name="Paulsen I.T."/>
            <person name="Pazour G."/>
            <person name="Purton S."/>
            <person name="Ral J.P."/>
            <person name="Riano-Pachon D.M."/>
            <person name="Riekhof W."/>
            <person name="Rymarquis L."/>
            <person name="Schroda M."/>
            <person name="Stern D."/>
            <person name="Umen J."/>
            <person name="Willows R."/>
            <person name="Wilson N."/>
            <person name="Zimmer S.L."/>
            <person name="Allmer J."/>
            <person name="Balk J."/>
            <person name="Bisova K."/>
            <person name="Chen C.J."/>
            <person name="Elias M."/>
            <person name="Gendler K."/>
            <person name="Hauser C."/>
            <person name="Lamb M.R."/>
            <person name="Ledford H."/>
            <person name="Long J.C."/>
            <person name="Minagawa J."/>
            <person name="Page M.D."/>
            <person name="Pan J."/>
            <person name="Pootakham W."/>
            <person name="Roje S."/>
            <person name="Rose A."/>
            <person name="Stahlberg E."/>
            <person name="Terauchi A.M."/>
            <person name="Yang P."/>
            <person name="Ball S."/>
            <person name="Bowler C."/>
            <person name="Dieckmann C.L."/>
            <person name="Gladyshev V.N."/>
            <person name="Green P."/>
            <person name="Jorgensen R."/>
            <person name="Mayfield S."/>
            <person name="Mueller-Roeber B."/>
            <person name="Rajamani S."/>
            <person name="Sayre R.T."/>
            <person name="Brokstein P."/>
            <person name="Dubchak I."/>
            <person name="Goodstein D."/>
            <person name="Hornick L."/>
            <person name="Huang Y.W."/>
            <person name="Jhaveri J."/>
            <person name="Luo Y."/>
            <person name="Martinez D."/>
            <person name="Ngau W.C."/>
            <person name="Otillar B."/>
            <person name="Poliakov A."/>
            <person name="Porter A."/>
            <person name="Szajkowski L."/>
            <person name="Werner G."/>
            <person name="Zhou K."/>
            <person name="Grigoriev I.V."/>
            <person name="Rokhsar D.S."/>
            <person name="Grossman A.R."/>
        </authorList>
    </citation>
    <scope>NUCLEOTIDE SEQUENCE [LARGE SCALE GENOMIC DNA]</scope>
    <source>
        <strain evidence="3">CC-503</strain>
    </source>
</reference>
<feature type="compositionally biased region" description="Low complexity" evidence="1">
    <location>
        <begin position="225"/>
        <end position="236"/>
    </location>
</feature>
<dbReference type="RefSeq" id="XP_001691115.1">
    <property type="nucleotide sequence ID" value="XM_001691063.3"/>
</dbReference>
<evidence type="ECO:0000313" key="3">
    <source>
        <dbReference type="Proteomes" id="UP000006906"/>
    </source>
</evidence>
<evidence type="ECO:0000256" key="1">
    <source>
        <dbReference type="SAM" id="MobiDB-lite"/>
    </source>
</evidence>
<dbReference type="InterPro" id="IPR000719">
    <property type="entry name" value="Prot_kinase_dom"/>
</dbReference>
<dbReference type="InterPro" id="IPR011009">
    <property type="entry name" value="Kinase-like_dom_sf"/>
</dbReference>
<feature type="compositionally biased region" description="Low complexity" evidence="1">
    <location>
        <begin position="56"/>
        <end position="67"/>
    </location>
</feature>
<dbReference type="eggNOG" id="KOG0598">
    <property type="taxonomic scope" value="Eukaryota"/>
</dbReference>
<proteinExistence type="predicted"/>
<keyword evidence="3" id="KW-1185">Reference proteome</keyword>
<dbReference type="InParanoid" id="A8ILK6"/>
<dbReference type="AlphaFoldDB" id="A8ILK6"/>
<dbReference type="EMBL" id="CM008973">
    <property type="protein sequence ID" value="PNW74623.1"/>
    <property type="molecule type" value="Genomic_DNA"/>
</dbReference>
<dbReference type="CDD" id="cd00180">
    <property type="entry name" value="PKc"/>
    <property type="match status" value="1"/>
</dbReference>
<feature type="compositionally biased region" description="Low complexity" evidence="1">
    <location>
        <begin position="176"/>
        <end position="195"/>
    </location>
</feature>